<proteinExistence type="predicted"/>
<gene>
    <name evidence="1" type="ORF">MAM1_0100c05218</name>
</gene>
<dbReference type="Proteomes" id="UP000053815">
    <property type="component" value="Unassembled WGS sequence"/>
</dbReference>
<protein>
    <submittedName>
        <fullName evidence="1">Uncharacterized protein</fullName>
    </submittedName>
</protein>
<keyword evidence="2" id="KW-1185">Reference proteome</keyword>
<dbReference type="AlphaFoldDB" id="A0A0C9MUI4"/>
<sequence>MIHKSTYKATMLSREIMILNHKLKAIYKSIDDLILKTKKQRLEAASASDALQSRSKMFDGSEYDKFFDNALTKMEKKNNHLSGQALISLAGRVADSHQEVVCLLEDCGSNN</sequence>
<reference evidence="1" key="1">
    <citation type="submission" date="2014-09" db="EMBL/GenBank/DDBJ databases">
        <title>Draft genome sequence of an oleaginous Mucoromycotina fungus Mucor ambiguus NBRC6742.</title>
        <authorList>
            <person name="Takeda I."/>
            <person name="Yamane N."/>
            <person name="Morita T."/>
            <person name="Tamano K."/>
            <person name="Machida M."/>
            <person name="Baker S."/>
            <person name="Koike H."/>
        </authorList>
    </citation>
    <scope>NUCLEOTIDE SEQUENCE</scope>
    <source>
        <strain evidence="1">NBRC 6742</strain>
    </source>
</reference>
<dbReference type="EMBL" id="DF836389">
    <property type="protein sequence ID" value="GAN05743.1"/>
    <property type="molecule type" value="Genomic_DNA"/>
</dbReference>
<organism evidence="1">
    <name type="scientific">Mucor ambiguus</name>
    <dbReference type="NCBI Taxonomy" id="91626"/>
    <lineage>
        <taxon>Eukaryota</taxon>
        <taxon>Fungi</taxon>
        <taxon>Fungi incertae sedis</taxon>
        <taxon>Mucoromycota</taxon>
        <taxon>Mucoromycotina</taxon>
        <taxon>Mucoromycetes</taxon>
        <taxon>Mucorales</taxon>
        <taxon>Mucorineae</taxon>
        <taxon>Mucoraceae</taxon>
        <taxon>Mucor</taxon>
    </lineage>
</organism>
<evidence type="ECO:0000313" key="2">
    <source>
        <dbReference type="Proteomes" id="UP000053815"/>
    </source>
</evidence>
<evidence type="ECO:0000313" key="1">
    <source>
        <dbReference type="EMBL" id="GAN05743.1"/>
    </source>
</evidence>
<name>A0A0C9MUI4_9FUNG</name>
<accession>A0A0C9MUI4</accession>